<evidence type="ECO:0000313" key="2">
    <source>
        <dbReference type="EMBL" id="GII75535.1"/>
    </source>
</evidence>
<reference evidence="2" key="1">
    <citation type="submission" date="2021-01" db="EMBL/GenBank/DDBJ databases">
        <title>Whole genome shotgun sequence of Sphaerisporangium rufum NBRC 109079.</title>
        <authorList>
            <person name="Komaki H."/>
            <person name="Tamura T."/>
        </authorList>
    </citation>
    <scope>NUCLEOTIDE SEQUENCE</scope>
    <source>
        <strain evidence="2">NBRC 109079</strain>
    </source>
</reference>
<keyword evidence="3" id="KW-1185">Reference proteome</keyword>
<dbReference type="RefSeq" id="WP_203982193.1">
    <property type="nucleotide sequence ID" value="NZ_BOOU01000007.1"/>
</dbReference>
<dbReference type="SUPFAM" id="SSF81901">
    <property type="entry name" value="HCP-like"/>
    <property type="match status" value="2"/>
</dbReference>
<gene>
    <name evidence="2" type="ORF">Sru01_05170</name>
</gene>
<dbReference type="Pfam" id="PF13432">
    <property type="entry name" value="TPR_16"/>
    <property type="match status" value="1"/>
</dbReference>
<dbReference type="InterPro" id="IPR050767">
    <property type="entry name" value="Sel1_AlgK"/>
</dbReference>
<evidence type="ECO:0008006" key="4">
    <source>
        <dbReference type="Google" id="ProtNLM"/>
    </source>
</evidence>
<dbReference type="AlphaFoldDB" id="A0A919QZ85"/>
<evidence type="ECO:0000256" key="1">
    <source>
        <dbReference type="SAM" id="MobiDB-lite"/>
    </source>
</evidence>
<dbReference type="InterPro" id="IPR011990">
    <property type="entry name" value="TPR-like_helical_dom_sf"/>
</dbReference>
<name>A0A919QZ85_9ACTN</name>
<dbReference type="Proteomes" id="UP000655287">
    <property type="component" value="Unassembled WGS sequence"/>
</dbReference>
<dbReference type="EMBL" id="BOOU01000007">
    <property type="protein sequence ID" value="GII75535.1"/>
    <property type="molecule type" value="Genomic_DNA"/>
</dbReference>
<organism evidence="2 3">
    <name type="scientific">Sphaerisporangium rufum</name>
    <dbReference type="NCBI Taxonomy" id="1381558"/>
    <lineage>
        <taxon>Bacteria</taxon>
        <taxon>Bacillati</taxon>
        <taxon>Actinomycetota</taxon>
        <taxon>Actinomycetes</taxon>
        <taxon>Streptosporangiales</taxon>
        <taxon>Streptosporangiaceae</taxon>
        <taxon>Sphaerisporangium</taxon>
    </lineage>
</organism>
<comment type="caution">
    <text evidence="2">The sequence shown here is derived from an EMBL/GenBank/DDBJ whole genome shotgun (WGS) entry which is preliminary data.</text>
</comment>
<accession>A0A919QZ85</accession>
<dbReference type="PANTHER" id="PTHR11102">
    <property type="entry name" value="SEL-1-LIKE PROTEIN"/>
    <property type="match status" value="1"/>
</dbReference>
<evidence type="ECO:0000313" key="3">
    <source>
        <dbReference type="Proteomes" id="UP000655287"/>
    </source>
</evidence>
<feature type="region of interest" description="Disordered" evidence="1">
    <location>
        <begin position="367"/>
        <end position="386"/>
    </location>
</feature>
<sequence length="386" mass="41167">MSTGDLLARADRLAALDLREEAAELYERLIGEGVPGAAVRYGAMLAEAGDHPAAEPVLRTALAAGDTDAYHWLCDVLIATGRVPEAGRLMEEAAGRGLPGAALRAAAIWADLAEDRTRAEQWYRTAIDRGDQGALNDYGAFLSEDPGREAEARRVLRQAAEQGDALAFSNLGAIELDRGEPEAALGWLRQSLAGGGSSESTALLKIADAEERLGNLDAARRYHDRAVNARIPGAHAGRARFLAYHGTAEDLETAERDFRTAVRNGEEGADYYYATFLAAQDRVDEAIDHYRRAIDAGSDGAYEELALILQARGETEAAEECFTASIAAGWLSAVLSYAEFLRDQGRGAEVPALEPRARELGATPEQLAALRGAAPVTPGQDAPEAP</sequence>
<dbReference type="PANTHER" id="PTHR11102:SF160">
    <property type="entry name" value="ERAD-ASSOCIATED E3 UBIQUITIN-PROTEIN LIGASE COMPONENT HRD3"/>
    <property type="match status" value="1"/>
</dbReference>
<dbReference type="Gene3D" id="1.25.40.10">
    <property type="entry name" value="Tetratricopeptide repeat domain"/>
    <property type="match status" value="3"/>
</dbReference>
<proteinExistence type="predicted"/>
<protein>
    <recommendedName>
        <fullName evidence="4">Tetratricopeptide repeat protein</fullName>
    </recommendedName>
</protein>